<organism evidence="3">
    <name type="scientific">Haemonchus placei</name>
    <name type="common">Barber's pole worm</name>
    <dbReference type="NCBI Taxonomy" id="6290"/>
    <lineage>
        <taxon>Eukaryota</taxon>
        <taxon>Metazoa</taxon>
        <taxon>Ecdysozoa</taxon>
        <taxon>Nematoda</taxon>
        <taxon>Chromadorea</taxon>
        <taxon>Rhabditida</taxon>
        <taxon>Rhabditina</taxon>
        <taxon>Rhabditomorpha</taxon>
        <taxon>Strongyloidea</taxon>
        <taxon>Trichostrongylidae</taxon>
        <taxon>Haemonchus</taxon>
    </lineage>
</organism>
<sequence length="40" mass="4853">MIGRTRCEPVRWCSRIALRSHRDPLTLRKCLPYITIRMPR</sequence>
<dbReference type="Proteomes" id="UP000268014">
    <property type="component" value="Unassembled WGS sequence"/>
</dbReference>
<name>A0A0N4WTR7_HAEPC</name>
<reference evidence="3" key="1">
    <citation type="submission" date="2017-02" db="UniProtKB">
        <authorList>
            <consortium name="WormBaseParasite"/>
        </authorList>
    </citation>
    <scope>IDENTIFICATION</scope>
</reference>
<evidence type="ECO:0000313" key="3">
    <source>
        <dbReference type="WBParaSite" id="HPLM_0001499801-mRNA-1"/>
    </source>
</evidence>
<accession>A0A0N4WTR7</accession>
<evidence type="ECO:0000313" key="2">
    <source>
        <dbReference type="Proteomes" id="UP000268014"/>
    </source>
</evidence>
<reference evidence="1 2" key="2">
    <citation type="submission" date="2018-11" db="EMBL/GenBank/DDBJ databases">
        <authorList>
            <consortium name="Pathogen Informatics"/>
        </authorList>
    </citation>
    <scope>NUCLEOTIDE SEQUENCE [LARGE SCALE GENOMIC DNA]</scope>
    <source>
        <strain evidence="1 2">MHpl1</strain>
    </source>
</reference>
<protein>
    <submittedName>
        <fullName evidence="1 3">Uncharacterized protein</fullName>
    </submittedName>
</protein>
<keyword evidence="2" id="KW-1185">Reference proteome</keyword>
<gene>
    <name evidence="1" type="ORF">HPLM_LOCUS14990</name>
</gene>
<evidence type="ECO:0000313" key="1">
    <source>
        <dbReference type="EMBL" id="VDO54974.1"/>
    </source>
</evidence>
<dbReference type="WBParaSite" id="HPLM_0001499801-mRNA-1">
    <property type="protein sequence ID" value="HPLM_0001499801-mRNA-1"/>
    <property type="gene ID" value="HPLM_0001499801"/>
</dbReference>
<dbReference type="EMBL" id="UZAF01018788">
    <property type="protein sequence ID" value="VDO54974.1"/>
    <property type="molecule type" value="Genomic_DNA"/>
</dbReference>
<dbReference type="AlphaFoldDB" id="A0A0N4WTR7"/>
<proteinExistence type="predicted"/>